<proteinExistence type="predicted"/>
<dbReference type="EMBL" id="KQ965767">
    <property type="protein sequence ID" value="KXS14650.1"/>
    <property type="molecule type" value="Genomic_DNA"/>
</dbReference>
<reference evidence="1 2" key="1">
    <citation type="journal article" date="2015" name="Genome Biol. Evol.">
        <title>Phylogenomic analyses indicate that early fungi evolved digesting cell walls of algal ancestors of land plants.</title>
        <authorList>
            <person name="Chang Y."/>
            <person name="Wang S."/>
            <person name="Sekimoto S."/>
            <person name="Aerts A.L."/>
            <person name="Choi C."/>
            <person name="Clum A."/>
            <person name="LaButti K.M."/>
            <person name="Lindquist E.A."/>
            <person name="Yee Ngan C."/>
            <person name="Ohm R.A."/>
            <person name="Salamov A.A."/>
            <person name="Grigoriev I.V."/>
            <person name="Spatafora J.W."/>
            <person name="Berbee M.L."/>
        </authorList>
    </citation>
    <scope>NUCLEOTIDE SEQUENCE [LARGE SCALE GENOMIC DNA]</scope>
    <source>
        <strain evidence="1 2">JEL478</strain>
    </source>
</reference>
<protein>
    <submittedName>
        <fullName evidence="1">Uncharacterized protein</fullName>
    </submittedName>
</protein>
<organism evidence="1 2">
    <name type="scientific">Gonapodya prolifera (strain JEL478)</name>
    <name type="common">Monoblepharis prolifera</name>
    <dbReference type="NCBI Taxonomy" id="1344416"/>
    <lineage>
        <taxon>Eukaryota</taxon>
        <taxon>Fungi</taxon>
        <taxon>Fungi incertae sedis</taxon>
        <taxon>Chytridiomycota</taxon>
        <taxon>Chytridiomycota incertae sedis</taxon>
        <taxon>Monoblepharidomycetes</taxon>
        <taxon>Monoblepharidales</taxon>
        <taxon>Gonapodyaceae</taxon>
        <taxon>Gonapodya</taxon>
    </lineage>
</organism>
<sequence length="154" mass="16616">MALSETLIFVSFSTKATVTSTNNSSSTLSTKKHSGYSRISEITGRQSPARARCRASGELVLIFRFLGIFDGPEITQRLQFLRRPVQTFKNSVPVPLLDVSHHFSSSWGNGATGGKDGRKAGFADRVIGPDTVYTVSKASRESFESNGCIAPVIG</sequence>
<dbReference type="AlphaFoldDB" id="A0A139AD07"/>
<gene>
    <name evidence="1" type="ORF">M427DRAFT_135578</name>
</gene>
<accession>A0A139AD07</accession>
<keyword evidence="2" id="KW-1185">Reference proteome</keyword>
<evidence type="ECO:0000313" key="1">
    <source>
        <dbReference type="EMBL" id="KXS14650.1"/>
    </source>
</evidence>
<evidence type="ECO:0000313" key="2">
    <source>
        <dbReference type="Proteomes" id="UP000070544"/>
    </source>
</evidence>
<name>A0A139AD07_GONPJ</name>
<dbReference type="Proteomes" id="UP000070544">
    <property type="component" value="Unassembled WGS sequence"/>
</dbReference>